<dbReference type="Gene3D" id="3.30.870.10">
    <property type="entry name" value="Endonuclease Chain A"/>
    <property type="match status" value="2"/>
</dbReference>
<dbReference type="CDD" id="cd09110">
    <property type="entry name" value="PLDc_CLS_1"/>
    <property type="match status" value="1"/>
</dbReference>
<dbReference type="InterPro" id="IPR025202">
    <property type="entry name" value="PLD-like_dom"/>
</dbReference>
<evidence type="ECO:0000313" key="2">
    <source>
        <dbReference type="EMBL" id="TBW20812.1"/>
    </source>
</evidence>
<organism evidence="2 3">
    <name type="scientific">Arcanobacterium bovis</name>
    <dbReference type="NCBI Taxonomy" id="2529275"/>
    <lineage>
        <taxon>Bacteria</taxon>
        <taxon>Bacillati</taxon>
        <taxon>Actinomycetota</taxon>
        <taxon>Actinomycetes</taxon>
        <taxon>Actinomycetales</taxon>
        <taxon>Actinomycetaceae</taxon>
        <taxon>Arcanobacterium</taxon>
    </lineage>
</organism>
<dbReference type="PANTHER" id="PTHR21248">
    <property type="entry name" value="CARDIOLIPIN SYNTHASE"/>
    <property type="match status" value="1"/>
</dbReference>
<dbReference type="PANTHER" id="PTHR21248:SF22">
    <property type="entry name" value="PHOSPHOLIPASE D"/>
    <property type="match status" value="1"/>
</dbReference>
<feature type="domain" description="PLD phosphodiesterase" evidence="1">
    <location>
        <begin position="164"/>
        <end position="191"/>
    </location>
</feature>
<dbReference type="OrthoDB" id="9762009at2"/>
<dbReference type="PROSITE" id="PS50035">
    <property type="entry name" value="PLD"/>
    <property type="match status" value="2"/>
</dbReference>
<sequence length="420" mass="48229">MIRTRRQQKETLKRMLKWGVGGLLTAQAAAIATVSAIDAHRKRRNPDHGDFPHLEPLMNDLSDHDVTIYTYGEDLYEAQLNAIRDAEHHIYFENFIMKDDFIGNRFKDELINAAHRGVSVYIILDTWGNLNQPPRFRKYPKHPNIHVLLFPLLRPGIITGQARKKGRDHRKIICVDSQIGFVGGYNIGDLFAHHWRDTHIRVRGPQVWELENAFVDMWNIYRYQKIHPELPDVGAGVWAPHLRAVTNTPAFNSFPVRALYLEAIDRASKNIWITMGYFIPDQGLKFALLQAAKRGVDVRILLPEYSNHIVADWVGRPHYAELLRGGVRIFRYRKAMVHAKTMTVDGVWSTVGTTNIDRLSMAGNFEVNVEIFSEEIAQSMEKIFRLDLTNTSELLLDEWESRGKLSKLGERLLGPLGPLL</sequence>
<feature type="domain" description="PLD phosphodiesterase" evidence="1">
    <location>
        <begin position="333"/>
        <end position="360"/>
    </location>
</feature>
<proteinExistence type="predicted"/>
<dbReference type="EMBL" id="SJDT01000008">
    <property type="protein sequence ID" value="TBW20812.1"/>
    <property type="molecule type" value="Genomic_DNA"/>
</dbReference>
<dbReference type="SMART" id="SM00155">
    <property type="entry name" value="PLDc"/>
    <property type="match status" value="2"/>
</dbReference>
<dbReference type="SUPFAM" id="SSF56024">
    <property type="entry name" value="Phospholipase D/nuclease"/>
    <property type="match status" value="2"/>
</dbReference>
<reference evidence="2 3" key="1">
    <citation type="submission" date="2019-02" db="EMBL/GenBank/DDBJ databases">
        <title>Arcanobacterium bovis sp. nov., isolated from the milk of a cow with mastitis.</title>
        <authorList>
            <person name="Sammra O."/>
            <person name="Foster G."/>
            <person name="Hassan A."/>
            <person name="Alssahen M."/>
            <person name="Laemmler C."/>
            <person name="Borowiak M."/>
            <person name="Malorny B."/>
            <person name="Abdulmawjood A."/>
        </authorList>
    </citation>
    <scope>NUCLEOTIDE SEQUENCE [LARGE SCALE GENOMIC DNA]</scope>
    <source>
        <strain evidence="2 3">C605018/01/1</strain>
    </source>
</reference>
<accession>A0A4Q9UYP7</accession>
<keyword evidence="3" id="KW-1185">Reference proteome</keyword>
<dbReference type="CDD" id="cd09159">
    <property type="entry name" value="PLDc_ybhO_like_2"/>
    <property type="match status" value="1"/>
</dbReference>
<evidence type="ECO:0000313" key="3">
    <source>
        <dbReference type="Proteomes" id="UP000293036"/>
    </source>
</evidence>
<evidence type="ECO:0000259" key="1">
    <source>
        <dbReference type="PROSITE" id="PS50035"/>
    </source>
</evidence>
<dbReference type="GO" id="GO:0030572">
    <property type="term" value="F:phosphatidyltransferase activity"/>
    <property type="evidence" value="ECO:0007669"/>
    <property type="project" value="UniProtKB-ARBA"/>
</dbReference>
<protein>
    <submittedName>
        <fullName evidence="2">Phosphatidylserine/phosphatidylglycerophosphate/ cardiolipin synthase family protein</fullName>
    </submittedName>
</protein>
<dbReference type="Pfam" id="PF13091">
    <property type="entry name" value="PLDc_2"/>
    <property type="match status" value="2"/>
</dbReference>
<dbReference type="GO" id="GO:0032049">
    <property type="term" value="P:cardiolipin biosynthetic process"/>
    <property type="evidence" value="ECO:0007669"/>
    <property type="project" value="UniProtKB-ARBA"/>
</dbReference>
<name>A0A4Q9UYP7_9ACTO</name>
<dbReference type="InterPro" id="IPR001736">
    <property type="entry name" value="PLipase_D/transphosphatidylase"/>
</dbReference>
<dbReference type="AlphaFoldDB" id="A0A4Q9UYP7"/>
<comment type="caution">
    <text evidence="2">The sequence shown here is derived from an EMBL/GenBank/DDBJ whole genome shotgun (WGS) entry which is preliminary data.</text>
</comment>
<dbReference type="Proteomes" id="UP000293036">
    <property type="component" value="Unassembled WGS sequence"/>
</dbReference>
<gene>
    <name evidence="2" type="ORF">EZJ44_08190</name>
</gene>
<dbReference type="RefSeq" id="WP_131282342.1">
    <property type="nucleotide sequence ID" value="NZ_JBHSLR010000001.1"/>
</dbReference>